<keyword evidence="7" id="KW-1185">Reference proteome</keyword>
<dbReference type="InterPro" id="IPR042269">
    <property type="entry name" value="Ser_carbopepase_S28_SKS"/>
</dbReference>
<evidence type="ECO:0000256" key="3">
    <source>
        <dbReference type="ARBA" id="ARBA00022729"/>
    </source>
</evidence>
<evidence type="ECO:0000256" key="1">
    <source>
        <dbReference type="ARBA" id="ARBA00011079"/>
    </source>
</evidence>
<evidence type="ECO:0000256" key="4">
    <source>
        <dbReference type="ARBA" id="ARBA00022801"/>
    </source>
</evidence>
<dbReference type="Gene3D" id="3.40.50.1820">
    <property type="entry name" value="alpha/beta hydrolase"/>
    <property type="match status" value="1"/>
</dbReference>
<evidence type="ECO:0000256" key="2">
    <source>
        <dbReference type="ARBA" id="ARBA00022670"/>
    </source>
</evidence>
<evidence type="ECO:0000313" key="6">
    <source>
        <dbReference type="EMBL" id="RWS00406.1"/>
    </source>
</evidence>
<name>A0A3S3NJ34_9ACAR</name>
<dbReference type="AlphaFoldDB" id="A0A3S3NJ34"/>
<feature type="non-terminal residue" evidence="6">
    <location>
        <position position="1"/>
    </location>
</feature>
<dbReference type="InterPro" id="IPR029058">
    <property type="entry name" value="AB_hydrolase_fold"/>
</dbReference>
<dbReference type="GO" id="GO:0006508">
    <property type="term" value="P:proteolysis"/>
    <property type="evidence" value="ECO:0007669"/>
    <property type="project" value="UniProtKB-KW"/>
</dbReference>
<reference evidence="6 7" key="1">
    <citation type="journal article" date="2018" name="Gigascience">
        <title>Genomes of trombidid mites reveal novel predicted allergens and laterally-transferred genes associated with secondary metabolism.</title>
        <authorList>
            <person name="Dong X."/>
            <person name="Chaisiri K."/>
            <person name="Xia D."/>
            <person name="Armstrong S.D."/>
            <person name="Fang Y."/>
            <person name="Donnelly M.J."/>
            <person name="Kadowaki T."/>
            <person name="McGarry J.W."/>
            <person name="Darby A.C."/>
            <person name="Makepeace B.L."/>
        </authorList>
    </citation>
    <scope>NUCLEOTIDE SEQUENCE [LARGE SCALE GENOMIC DNA]</scope>
    <source>
        <strain evidence="6">UoL-WK</strain>
    </source>
</reference>
<dbReference type="OrthoDB" id="1735038at2759"/>
<sequence>RYFVYDEHFKEGSPVFLEVGFESPISEYSIRSTQMASYYSPRFHALTLGLEARFYGESHPLNDTSVDSLKLLTIEQMLADIASFIDFYKMTDKRTLNSKWIVFGCSFSGALAAWMRTAYPDHVNAAVAYSGPINVKFNFKEYLEVTSQVLGKECSSNVDKAFNELSSYLKNQTDLKNFYQQYGICENFDGKNAKDVSLLMLRLIEYFQATVQYNNQDYNIEEVCEIMSKEQPLAKLNQRFLNYPCLDVSYTKALKVFQKTELDAPAWDDLFGNRQYIYQLCNEIASFQTTDSKNQPFGSDLPIGFFTTMCADIFGNQFNSDFIEQSVSRTNLKYARDESKLTNLVIINGAQDPWRIITEVNSTSSTVKSFVIDNGHHCPEYD</sequence>
<gene>
    <name evidence="6" type="ORF">B4U79_14784</name>
</gene>
<evidence type="ECO:0000256" key="5">
    <source>
        <dbReference type="ARBA" id="ARBA00023180"/>
    </source>
</evidence>
<dbReference type="PANTHER" id="PTHR11010">
    <property type="entry name" value="PROTEASE S28 PRO-X CARBOXYPEPTIDASE-RELATED"/>
    <property type="match status" value="1"/>
</dbReference>
<dbReference type="PANTHER" id="PTHR11010:SF5">
    <property type="entry name" value="RE36938P-RELATED"/>
    <property type="match status" value="1"/>
</dbReference>
<dbReference type="GO" id="GO:0070008">
    <property type="term" value="F:serine-type exopeptidase activity"/>
    <property type="evidence" value="ECO:0007669"/>
    <property type="project" value="InterPro"/>
</dbReference>
<keyword evidence="3" id="KW-0732">Signal</keyword>
<dbReference type="Pfam" id="PF05577">
    <property type="entry name" value="Peptidase_S28"/>
    <property type="match status" value="1"/>
</dbReference>
<evidence type="ECO:0000313" key="7">
    <source>
        <dbReference type="Proteomes" id="UP000285301"/>
    </source>
</evidence>
<comment type="caution">
    <text evidence="6">The sequence shown here is derived from an EMBL/GenBank/DDBJ whole genome shotgun (WGS) entry which is preliminary data.</text>
</comment>
<dbReference type="GO" id="GO:0008239">
    <property type="term" value="F:dipeptidyl-peptidase activity"/>
    <property type="evidence" value="ECO:0007669"/>
    <property type="project" value="TreeGrafter"/>
</dbReference>
<feature type="non-terminal residue" evidence="6">
    <location>
        <position position="382"/>
    </location>
</feature>
<proteinExistence type="inferred from homology"/>
<dbReference type="EMBL" id="NCKU01011524">
    <property type="protein sequence ID" value="RWS00406.1"/>
    <property type="molecule type" value="Genomic_DNA"/>
</dbReference>
<keyword evidence="2 6" id="KW-0645">Protease</keyword>
<keyword evidence="5" id="KW-0325">Glycoprotein</keyword>
<dbReference type="Gene3D" id="1.20.120.980">
    <property type="entry name" value="Serine carboxypeptidase S28, SKS domain"/>
    <property type="match status" value="1"/>
</dbReference>
<dbReference type="SUPFAM" id="SSF53474">
    <property type="entry name" value="alpha/beta-Hydrolases"/>
    <property type="match status" value="1"/>
</dbReference>
<organism evidence="6 7">
    <name type="scientific">Dinothrombium tinctorium</name>
    <dbReference type="NCBI Taxonomy" id="1965070"/>
    <lineage>
        <taxon>Eukaryota</taxon>
        <taxon>Metazoa</taxon>
        <taxon>Ecdysozoa</taxon>
        <taxon>Arthropoda</taxon>
        <taxon>Chelicerata</taxon>
        <taxon>Arachnida</taxon>
        <taxon>Acari</taxon>
        <taxon>Acariformes</taxon>
        <taxon>Trombidiformes</taxon>
        <taxon>Prostigmata</taxon>
        <taxon>Anystina</taxon>
        <taxon>Parasitengona</taxon>
        <taxon>Trombidioidea</taxon>
        <taxon>Trombidiidae</taxon>
        <taxon>Dinothrombium</taxon>
    </lineage>
</organism>
<dbReference type="Proteomes" id="UP000285301">
    <property type="component" value="Unassembled WGS sequence"/>
</dbReference>
<protein>
    <submittedName>
        <fullName evidence="6">Putative serine protease K12H4.7-like protein</fullName>
    </submittedName>
</protein>
<keyword evidence="4" id="KW-0378">Hydrolase</keyword>
<comment type="similarity">
    <text evidence="1">Belongs to the peptidase S28 family.</text>
</comment>
<accession>A0A3S3NJ34</accession>
<dbReference type="InterPro" id="IPR008758">
    <property type="entry name" value="Peptidase_S28"/>
</dbReference>